<dbReference type="InterPro" id="IPR029016">
    <property type="entry name" value="GAF-like_dom_sf"/>
</dbReference>
<keyword evidence="6" id="KW-0175">Coiled coil</keyword>
<dbReference type="SMART" id="SM00086">
    <property type="entry name" value="PAC"/>
    <property type="match status" value="7"/>
</dbReference>
<evidence type="ECO:0000256" key="6">
    <source>
        <dbReference type="SAM" id="Coils"/>
    </source>
</evidence>
<name>A0ABW5VHM7_9FLAO</name>
<feature type="domain" description="PAS" evidence="7">
    <location>
        <begin position="301"/>
        <end position="358"/>
    </location>
</feature>
<dbReference type="SMART" id="SM00091">
    <property type="entry name" value="PAS"/>
    <property type="match status" value="7"/>
</dbReference>
<evidence type="ECO:0000256" key="5">
    <source>
        <dbReference type="ARBA" id="ARBA00022777"/>
    </source>
</evidence>
<comment type="catalytic activity">
    <reaction evidence="1">
        <text>ATP + protein L-histidine = ADP + protein N-phospho-L-histidine.</text>
        <dbReference type="EC" id="2.7.13.3"/>
    </reaction>
</comment>
<sequence length="1544" mass="177353">MSVDIVSFLPSYRKLAFPHKIYEEICQLTSIILEVPHHMVALLEIPENKSYFEESSPESTTWIENLLNDYLSTGSNKIRIIENIHEDESREDLTAKLTENHPSFIAIVPLVNSLGLTEGLLFISDIHAKVIGPKERNGMQTLADHTVSLISVKKEKKTSNEVIDLTELWNFSVEDSIVVTSVTSWKLEIGSHKFYINPSFFVEILGYTPNEFAVKTLNQWVNLIHPSDRVKFNLGLDIWIQKSNLQNEIEFRMFHKSGQIIWIHIKANKITSNKFAHLTFIEGEIHDITPQKKVWEQIDFLSPKFTSVVQAGYNLLTIIDADGDFIFTSGGSGLPMGYTSDELSGKNIFNFVHEEDREFTYYNFIKFYKNEPYISKPFRIKHKNGSWKWIEVLLLNLREDPVIQGIVVNARDITERMSIPHNLKSSQEKGRFLFNSDPFPKYILDLGSYKILEVNDNMVTHFGYSREELIGMEVIRLKPKIEVPVFIDSVKNSKSIDGTINYGIFTHQSKNGALSQLEIVGHPIKVKDRDCMLISCIDVSQRELYLHGLKESERKLKTTAAIAKLGHYSIDPINYSVYWSDEVYTIYGRNRETFDLTYDNILAAIHPDDRAQFIKKEQLTSSHYKIQDFTYRIILPDGSIRWAHGLGHLVLDSKGDPDYFEGTIQDITDQKKEEQHLRLLESVVTNTAEAVMITEAEPSEQGGRKIIYVNQAFVKMTGYTEKEVLGKTTSILKSPNTTPSELKKIEKAMSRWEVFEMTITSKNKLGEDYWVNFVVSPVADDNGRYTHWVSIERDVTEIKNSQLQKKILNEIGALFNKDGILEACLVNIIQYLTKKINYNVGQIWLPDSNKTTMKLVAQYSQTGMGNSFLTTNTSPTSFQFGKGLPGTLWENQKITAWDTIEKATIFERNPSSDVCCPQEVVGIPLIHNDDVKGILVLGIEDKLKNPIFYGALFKQLQTYLGTAINRRQLEIELDEIFKFTPAILCKIREDGIFQKINPAATQLLGYSEAELLGENLMEFVLPKDKISTIEQLNLLKQGESVQSFENCYLTKDGEIKWLSWSANQTQEKGTIYCVGSDITEKKQLEELLKEVTELARIGAWEIDFDKGTVFWSEMTKKIHEVENNYVPTLDSIIGFYKDHKSSKIFSDLLQNTFHQGEPFDVELLILTAKGQERWVRIIGKPETNVNLCSRIYGSFQDIHELKASQLASKAANDERSLILESIGDAFISVTNQGIITYWNSKAEDCFDMDRETIIGKHIEKVFPQITDHKIFKTFIKSIRNKNKFTFEDYFPDYNTWYEINSYPSDNGISIFIKDVSERITSQATIKISHERFKRVSQATNDVIWDLDIAENTMYVSEVFKSLFGHDIRSESDNLQLWKNKLHPEDKERVIDSLYKVINDSQLNKWESEYRFLKENGDSVYVWDKGTVIRNKSGKAIRVIGAMTDITFRKTYQESLQKLNSELEERALNIETQNQKLRDIAWTQSHVVRAPLARLMGMIYLIKDGLVTEEEKTELLNHIYSSAVELDLIIRDIVEKSQSLISSDQ</sequence>
<dbReference type="PANTHER" id="PTHR43304">
    <property type="entry name" value="PHYTOCHROME-LIKE PROTEIN CPH1"/>
    <property type="match status" value="1"/>
</dbReference>
<dbReference type="CDD" id="cd00130">
    <property type="entry name" value="PAS"/>
    <property type="match status" value="8"/>
</dbReference>
<dbReference type="PANTHER" id="PTHR43304:SF1">
    <property type="entry name" value="PAC DOMAIN-CONTAINING PROTEIN"/>
    <property type="match status" value="1"/>
</dbReference>
<keyword evidence="3" id="KW-0597">Phosphoprotein</keyword>
<evidence type="ECO:0000259" key="7">
    <source>
        <dbReference type="PROSITE" id="PS50112"/>
    </source>
</evidence>
<evidence type="ECO:0000256" key="2">
    <source>
        <dbReference type="ARBA" id="ARBA00012438"/>
    </source>
</evidence>
<feature type="domain" description="PAS" evidence="7">
    <location>
        <begin position="1328"/>
        <end position="1400"/>
    </location>
</feature>
<comment type="caution">
    <text evidence="9">The sequence shown here is derived from an EMBL/GenBank/DDBJ whole genome shotgun (WGS) entry which is preliminary data.</text>
</comment>
<dbReference type="EC" id="2.7.13.3" evidence="2"/>
<protein>
    <recommendedName>
        <fullName evidence="2">histidine kinase</fullName>
        <ecNumber evidence="2">2.7.13.3</ecNumber>
    </recommendedName>
</protein>
<dbReference type="Pfam" id="PF08447">
    <property type="entry name" value="PAS_3"/>
    <property type="match status" value="4"/>
</dbReference>
<dbReference type="InterPro" id="IPR013655">
    <property type="entry name" value="PAS_fold_3"/>
</dbReference>
<reference evidence="10" key="1">
    <citation type="journal article" date="2019" name="Int. J. Syst. Evol. Microbiol.">
        <title>The Global Catalogue of Microorganisms (GCM) 10K type strain sequencing project: providing services to taxonomists for standard genome sequencing and annotation.</title>
        <authorList>
            <consortium name="The Broad Institute Genomics Platform"/>
            <consortium name="The Broad Institute Genome Sequencing Center for Infectious Disease"/>
            <person name="Wu L."/>
            <person name="Ma J."/>
        </authorList>
    </citation>
    <scope>NUCLEOTIDE SEQUENCE [LARGE SCALE GENOMIC DNA]</scope>
    <source>
        <strain evidence="10">KCTC 52924</strain>
    </source>
</reference>
<keyword evidence="5" id="KW-0418">Kinase</keyword>
<dbReference type="Pfam" id="PF13426">
    <property type="entry name" value="PAS_9"/>
    <property type="match status" value="2"/>
</dbReference>
<evidence type="ECO:0000256" key="3">
    <source>
        <dbReference type="ARBA" id="ARBA00022553"/>
    </source>
</evidence>
<feature type="coiled-coil region" evidence="6">
    <location>
        <begin position="1448"/>
        <end position="1479"/>
    </location>
</feature>
<evidence type="ECO:0000256" key="1">
    <source>
        <dbReference type="ARBA" id="ARBA00000085"/>
    </source>
</evidence>
<feature type="domain" description="PAS" evidence="7">
    <location>
        <begin position="426"/>
        <end position="475"/>
    </location>
</feature>
<feature type="domain" description="PAC" evidence="8">
    <location>
        <begin position="753"/>
        <end position="807"/>
    </location>
</feature>
<dbReference type="Gene3D" id="1.10.287.130">
    <property type="match status" value="1"/>
</dbReference>
<dbReference type="RefSeq" id="WP_251805565.1">
    <property type="nucleotide sequence ID" value="NZ_CP166679.1"/>
</dbReference>
<feature type="domain" description="PAC" evidence="8">
    <location>
        <begin position="1405"/>
        <end position="1457"/>
    </location>
</feature>
<evidence type="ECO:0000256" key="4">
    <source>
        <dbReference type="ARBA" id="ARBA00022679"/>
    </source>
</evidence>
<dbReference type="EMBL" id="JBHUOK010000030">
    <property type="protein sequence ID" value="MFD2790424.1"/>
    <property type="molecule type" value="Genomic_DNA"/>
</dbReference>
<dbReference type="PROSITE" id="PS50112">
    <property type="entry name" value="PAS"/>
    <property type="match status" value="6"/>
</dbReference>
<dbReference type="InterPro" id="IPR000014">
    <property type="entry name" value="PAS"/>
</dbReference>
<dbReference type="InterPro" id="IPR052162">
    <property type="entry name" value="Sensor_kinase/Photoreceptor"/>
</dbReference>
<dbReference type="SUPFAM" id="SSF55785">
    <property type="entry name" value="PYP-like sensor domain (PAS domain)"/>
    <property type="match status" value="9"/>
</dbReference>
<dbReference type="SUPFAM" id="SSF47384">
    <property type="entry name" value="Homodimeric domain of signal transducing histidine kinase"/>
    <property type="match status" value="1"/>
</dbReference>
<evidence type="ECO:0000313" key="9">
    <source>
        <dbReference type="EMBL" id="MFD2790424.1"/>
    </source>
</evidence>
<keyword evidence="4" id="KW-0808">Transferase</keyword>
<evidence type="ECO:0000313" key="10">
    <source>
        <dbReference type="Proteomes" id="UP001597532"/>
    </source>
</evidence>
<dbReference type="InterPro" id="IPR035965">
    <property type="entry name" value="PAS-like_dom_sf"/>
</dbReference>
<dbReference type="Gene3D" id="2.10.70.100">
    <property type="match status" value="1"/>
</dbReference>
<feature type="domain" description="PAC" evidence="8">
    <location>
        <begin position="374"/>
        <end position="425"/>
    </location>
</feature>
<evidence type="ECO:0000259" key="8">
    <source>
        <dbReference type="PROSITE" id="PS50113"/>
    </source>
</evidence>
<dbReference type="SUPFAM" id="SSF55781">
    <property type="entry name" value="GAF domain-like"/>
    <property type="match status" value="1"/>
</dbReference>
<feature type="domain" description="PAC" evidence="8">
    <location>
        <begin position="627"/>
        <end position="679"/>
    </location>
</feature>
<feature type="domain" description="PAC" evidence="8">
    <location>
        <begin position="247"/>
        <end position="300"/>
    </location>
</feature>
<gene>
    <name evidence="9" type="ORF">ACFS1K_11675</name>
</gene>
<organism evidence="9 10">
    <name type="scientific">Arenibacter antarcticus</name>
    <dbReference type="NCBI Taxonomy" id="2040469"/>
    <lineage>
        <taxon>Bacteria</taxon>
        <taxon>Pseudomonadati</taxon>
        <taxon>Bacteroidota</taxon>
        <taxon>Flavobacteriia</taxon>
        <taxon>Flavobacteriales</taxon>
        <taxon>Flavobacteriaceae</taxon>
        <taxon>Arenibacter</taxon>
    </lineage>
</organism>
<dbReference type="InterPro" id="IPR001610">
    <property type="entry name" value="PAC"/>
</dbReference>
<dbReference type="InterPro" id="IPR000700">
    <property type="entry name" value="PAS-assoc_C"/>
</dbReference>
<dbReference type="Pfam" id="PF00989">
    <property type="entry name" value="PAS"/>
    <property type="match status" value="2"/>
</dbReference>
<feature type="domain" description="PAS" evidence="7">
    <location>
        <begin position="672"/>
        <end position="752"/>
    </location>
</feature>
<dbReference type="Proteomes" id="UP001597532">
    <property type="component" value="Unassembled WGS sequence"/>
</dbReference>
<dbReference type="NCBIfam" id="TIGR00229">
    <property type="entry name" value="sensory_box"/>
    <property type="match status" value="8"/>
</dbReference>
<accession>A0ABW5VHM7</accession>
<dbReference type="Gene3D" id="3.30.450.20">
    <property type="entry name" value="PAS domain"/>
    <property type="match status" value="9"/>
</dbReference>
<proteinExistence type="predicted"/>
<dbReference type="InterPro" id="IPR036097">
    <property type="entry name" value="HisK_dim/P_sf"/>
</dbReference>
<dbReference type="Gene3D" id="3.30.450.40">
    <property type="match status" value="1"/>
</dbReference>
<feature type="domain" description="PAS" evidence="7">
    <location>
        <begin position="969"/>
        <end position="1039"/>
    </location>
</feature>
<feature type="domain" description="PAS" evidence="7">
    <location>
        <begin position="1211"/>
        <end position="1264"/>
    </location>
</feature>
<dbReference type="PROSITE" id="PS50113">
    <property type="entry name" value="PAC"/>
    <property type="match status" value="5"/>
</dbReference>
<dbReference type="InterPro" id="IPR013767">
    <property type="entry name" value="PAS_fold"/>
</dbReference>
<keyword evidence="10" id="KW-1185">Reference proteome</keyword>